<dbReference type="EnsemblMetazoa" id="Aqu2.1.13560_001">
    <property type="protein sequence ID" value="Aqu2.1.13560_001"/>
    <property type="gene ID" value="Aqu2.1.13560"/>
</dbReference>
<name>A0A1X7TFX4_AMPQE</name>
<protein>
    <submittedName>
        <fullName evidence="1">Uncharacterized protein</fullName>
    </submittedName>
</protein>
<dbReference type="InParanoid" id="A0A1X7TFX4"/>
<organism evidence="1">
    <name type="scientific">Amphimedon queenslandica</name>
    <name type="common">Sponge</name>
    <dbReference type="NCBI Taxonomy" id="400682"/>
    <lineage>
        <taxon>Eukaryota</taxon>
        <taxon>Metazoa</taxon>
        <taxon>Porifera</taxon>
        <taxon>Demospongiae</taxon>
        <taxon>Heteroscleromorpha</taxon>
        <taxon>Haplosclerida</taxon>
        <taxon>Niphatidae</taxon>
        <taxon>Amphimedon</taxon>
    </lineage>
</organism>
<proteinExistence type="predicted"/>
<accession>A0A1X7TFX4</accession>
<reference evidence="1" key="1">
    <citation type="submission" date="2017-05" db="UniProtKB">
        <authorList>
            <consortium name="EnsemblMetazoa"/>
        </authorList>
    </citation>
    <scope>IDENTIFICATION</scope>
</reference>
<sequence>MEILKPFEEATDFAQVDNYPSSGYVLPCIQGLEHQLSKLVTRYHCSFIFALKESLTKCMAI</sequence>
<evidence type="ECO:0000313" key="1">
    <source>
        <dbReference type="EnsemblMetazoa" id="Aqu2.1.13560_001"/>
    </source>
</evidence>
<dbReference type="AlphaFoldDB" id="A0A1X7TFX4"/>